<comment type="caution">
    <text evidence="1">The sequence shown here is derived from an EMBL/GenBank/DDBJ whole genome shotgun (WGS) entry which is preliminary data.</text>
</comment>
<evidence type="ECO:0000313" key="1">
    <source>
        <dbReference type="EMBL" id="KAL2493527.1"/>
    </source>
</evidence>
<keyword evidence="2" id="KW-1185">Reference proteome</keyword>
<dbReference type="EMBL" id="JBFOLJ010000011">
    <property type="protein sequence ID" value="KAL2493527.1"/>
    <property type="molecule type" value="Genomic_DNA"/>
</dbReference>
<proteinExistence type="predicted"/>
<reference evidence="2" key="1">
    <citation type="submission" date="2024-07" db="EMBL/GenBank/DDBJ databases">
        <title>Two chromosome-level genome assemblies of Korean endemic species Abeliophyllum distichum and Forsythia ovata (Oleaceae).</title>
        <authorList>
            <person name="Jang H."/>
        </authorList>
    </citation>
    <scope>NUCLEOTIDE SEQUENCE [LARGE SCALE GENOMIC DNA]</scope>
</reference>
<gene>
    <name evidence="1" type="ORF">Fot_37284</name>
</gene>
<protein>
    <submittedName>
        <fullName evidence="1">Uncharacterized protein</fullName>
    </submittedName>
</protein>
<accession>A0ABD1RYK7</accession>
<dbReference type="AlphaFoldDB" id="A0ABD1RYK7"/>
<dbReference type="Proteomes" id="UP001604277">
    <property type="component" value="Unassembled WGS sequence"/>
</dbReference>
<evidence type="ECO:0000313" key="2">
    <source>
        <dbReference type="Proteomes" id="UP001604277"/>
    </source>
</evidence>
<name>A0ABD1RYK7_9LAMI</name>
<sequence>MKVISIPQFSGNGEMVELDVLIITYDSICLRPFLSLDYVADERRYSWLLERNNAQTSLLPTSYCAAGVYIHGSLKENNAKIVPLQNFEDLLRFLLTPMSNLTKSAHSNFDMDFRLVLTISA</sequence>
<organism evidence="1 2">
    <name type="scientific">Forsythia ovata</name>
    <dbReference type="NCBI Taxonomy" id="205694"/>
    <lineage>
        <taxon>Eukaryota</taxon>
        <taxon>Viridiplantae</taxon>
        <taxon>Streptophyta</taxon>
        <taxon>Embryophyta</taxon>
        <taxon>Tracheophyta</taxon>
        <taxon>Spermatophyta</taxon>
        <taxon>Magnoliopsida</taxon>
        <taxon>eudicotyledons</taxon>
        <taxon>Gunneridae</taxon>
        <taxon>Pentapetalae</taxon>
        <taxon>asterids</taxon>
        <taxon>lamiids</taxon>
        <taxon>Lamiales</taxon>
        <taxon>Oleaceae</taxon>
        <taxon>Forsythieae</taxon>
        <taxon>Forsythia</taxon>
    </lineage>
</organism>